<dbReference type="Gene3D" id="1.10.10.10">
    <property type="entry name" value="Winged helix-like DNA-binding domain superfamily/Winged helix DNA-binding domain"/>
    <property type="match status" value="1"/>
</dbReference>
<evidence type="ECO:0000259" key="3">
    <source>
        <dbReference type="Pfam" id="PF00326"/>
    </source>
</evidence>
<dbReference type="GO" id="GO:0006508">
    <property type="term" value="P:proteolysis"/>
    <property type="evidence" value="ECO:0007669"/>
    <property type="project" value="InterPro"/>
</dbReference>
<dbReference type="InterPro" id="IPR008332">
    <property type="entry name" value="MethylG_MeTrfase_N"/>
</dbReference>
<dbReference type="GO" id="GO:0003908">
    <property type="term" value="F:methylated-DNA-[protein]-cysteine S-methyltransferase activity"/>
    <property type="evidence" value="ECO:0007669"/>
    <property type="project" value="InterPro"/>
</dbReference>
<feature type="region of interest" description="Disordered" evidence="2">
    <location>
        <begin position="1"/>
        <end position="43"/>
    </location>
</feature>
<evidence type="ECO:0000259" key="4">
    <source>
        <dbReference type="Pfam" id="PF01035"/>
    </source>
</evidence>
<dbReference type="Proteomes" id="UP000007797">
    <property type="component" value="Unassembled WGS sequence"/>
</dbReference>
<dbReference type="Pfam" id="PF00326">
    <property type="entry name" value="Peptidase_S9"/>
    <property type="match status" value="1"/>
</dbReference>
<dbReference type="Pfam" id="PF02870">
    <property type="entry name" value="Methyltransf_1N"/>
    <property type="match status" value="1"/>
</dbReference>
<dbReference type="Pfam" id="PF01035">
    <property type="entry name" value="DNA_binding_1"/>
    <property type="match status" value="1"/>
</dbReference>
<dbReference type="InterPro" id="IPR036388">
    <property type="entry name" value="WH-like_DNA-bd_sf"/>
</dbReference>
<reference evidence="7" key="1">
    <citation type="journal article" date="2011" name="Genome Res.">
        <title>Phylogeny-wide analysis of social amoeba genomes highlights ancient origins for complex intercellular communication.</title>
        <authorList>
            <person name="Heidel A.J."/>
            <person name="Lawal H.M."/>
            <person name="Felder M."/>
            <person name="Schilde C."/>
            <person name="Helps N.R."/>
            <person name="Tunggal B."/>
            <person name="Rivero F."/>
            <person name="John U."/>
            <person name="Schleicher M."/>
            <person name="Eichinger L."/>
            <person name="Platzer M."/>
            <person name="Noegel A.A."/>
            <person name="Schaap P."/>
            <person name="Gloeckner G."/>
        </authorList>
    </citation>
    <scope>NUCLEOTIDE SEQUENCE [LARGE SCALE GENOMIC DNA]</scope>
    <source>
        <strain evidence="7">SH3</strain>
    </source>
</reference>
<feature type="domain" description="Methylated-DNA-[protein]-cysteine S-methyltransferase DNA binding" evidence="4">
    <location>
        <begin position="126"/>
        <end position="169"/>
    </location>
</feature>
<dbReference type="InterPro" id="IPR001375">
    <property type="entry name" value="Peptidase_S9_cat"/>
</dbReference>
<dbReference type="GO" id="GO:0008236">
    <property type="term" value="F:serine-type peptidase activity"/>
    <property type="evidence" value="ECO:0007669"/>
    <property type="project" value="InterPro"/>
</dbReference>
<dbReference type="SUPFAM" id="SSF53155">
    <property type="entry name" value="Methylated DNA-protein cysteine methyltransferase domain"/>
    <property type="match status" value="1"/>
</dbReference>
<dbReference type="InterPro" id="IPR036631">
    <property type="entry name" value="MGMT_N_sf"/>
</dbReference>
<evidence type="ECO:0000313" key="6">
    <source>
        <dbReference type="EMBL" id="EGG22604.1"/>
    </source>
</evidence>
<accession>F4PQE1</accession>
<dbReference type="OrthoDB" id="449091at2759"/>
<dbReference type="SUPFAM" id="SSF53474">
    <property type="entry name" value="alpha/beta-Hydrolases"/>
    <property type="match status" value="1"/>
</dbReference>
<evidence type="ECO:0000256" key="2">
    <source>
        <dbReference type="SAM" id="MobiDB-lite"/>
    </source>
</evidence>
<dbReference type="PANTHER" id="PTHR42972:SF11">
    <property type="entry name" value="PEPTIDASE S9 PROLYL OLIGOPEPTIDASE CATALYTIC DOMAIN-CONTAINING PROTEIN"/>
    <property type="match status" value="1"/>
</dbReference>
<keyword evidence="7" id="KW-1185">Reference proteome</keyword>
<dbReference type="GO" id="GO:0006281">
    <property type="term" value="P:DNA repair"/>
    <property type="evidence" value="ECO:0007669"/>
    <property type="project" value="InterPro"/>
</dbReference>
<dbReference type="Gene3D" id="3.30.160.70">
    <property type="entry name" value="Methylated DNA-protein cysteine methyltransferase domain"/>
    <property type="match status" value="1"/>
</dbReference>
<dbReference type="RefSeq" id="XP_004360455.1">
    <property type="nucleotide sequence ID" value="XM_004360398.1"/>
</dbReference>
<sequence length="1039" mass="115407">MAPIRTSNKQSISSKTTSIVQSKNKDSSNQVKEEEEEEQQQQQQIYYDQFKSPIGWIGFHASNNGLTNIKLDIQVKEDDDNNDDISVKEKKKGNKITNQFKQELDEYFKGERFEFQTELDQSIGTPFQKQAWEELVKVKYGETASYKDVAIKMGRPSAPRAVATACLSSTKSIVDLNPSSLPTQYNVIGPFPIGEREEGLDTLEAYGGIFNIPIGDKSLYPSELGNGGMVGWVSLNSSTSGSLSLDWSQFIDWSFLQQVWGWNIWLWYGYAVGTFTAYQSSPYIISCTGTRTYFIRQLSNNTIQEFAGDFYGYGTGQQLLSLESGVTYQFIVRMDSSVRLNQSPLGAFTCQLQLAPQPAIVLENQNLVADIVNGQLASPYLTVTIFNTYTSVLDNLDFTAQLSDQSLQFSLGLVANATEITAQPGQKLSIPLTITVEENQQLSCPLELYLTIRSNAANIASTTITFNCTQFTSPYLFTFLDYDNTVQYAMVNPPSNCQGSPCGVMIATHGAGVESSSQFWIDAIAQQKSLWILYPTGRTSWGYDWSSSSRINVFNSHSYLVSNLPGVPTQDKESYAIDPSKIFFVGHSMGGHGCWTLLSHFGDMALGGACAAGFVKLQFYVFMNTRPGFSYVDPVLQGLLMASISDEDNDLYSTNLVGIPLMARYGQNDTNVNPWHSRRMARMTAEQSENATAVVISEIPNQGHWFNGILGDDYMQAFYNSIVGNGLNLPPIPKTITITSTNPSSAGTRANIMILQTQIPSRVGRIQISQVQEQNGLVWMLSTQNIRRFALKPDPVRANMPQFLMIDRQLFPVEYYPYHYTSPDKYGTLWNSSDDMSWLDVERSAPTYGPMRQIFEKPVTIVYGTNVTADLQQQFQWAAVHIANVWNTYGRGSPQIIADVDFTVVECSPSVNYILLGGPQENIVTTKYEFNLPVQYGPGFSVGPVVYQEPDQGIAFLAPNECNQGLLLVVSGNSPQGFIKALRAVPMRSGVVAPDYMVVGSDWGWKGAGGIVATGFWDNTWQMSTDACYFGMNTQWPSQ</sequence>
<gene>
    <name evidence="6" type="ORF">DFA_04734</name>
</gene>
<evidence type="ECO:0000256" key="1">
    <source>
        <dbReference type="ARBA" id="ARBA00022763"/>
    </source>
</evidence>
<dbReference type="EMBL" id="GL883009">
    <property type="protein sequence ID" value="EGG22604.1"/>
    <property type="molecule type" value="Genomic_DNA"/>
</dbReference>
<dbReference type="CDD" id="cd06445">
    <property type="entry name" value="ATase"/>
    <property type="match status" value="1"/>
</dbReference>
<dbReference type="STRING" id="1054147.F4PQE1"/>
<name>F4PQE1_CACFS</name>
<evidence type="ECO:0000259" key="5">
    <source>
        <dbReference type="Pfam" id="PF02870"/>
    </source>
</evidence>
<dbReference type="AlphaFoldDB" id="F4PQE1"/>
<feature type="domain" description="Peptidase S9 prolyl oligopeptidase catalytic" evidence="3">
    <location>
        <begin position="574"/>
        <end position="707"/>
    </location>
</feature>
<organism evidence="6 7">
    <name type="scientific">Cavenderia fasciculata</name>
    <name type="common">Slime mold</name>
    <name type="synonym">Dictyostelium fasciculatum</name>
    <dbReference type="NCBI Taxonomy" id="261658"/>
    <lineage>
        <taxon>Eukaryota</taxon>
        <taxon>Amoebozoa</taxon>
        <taxon>Evosea</taxon>
        <taxon>Eumycetozoa</taxon>
        <taxon>Dictyostelia</taxon>
        <taxon>Acytosteliales</taxon>
        <taxon>Cavenderiaceae</taxon>
        <taxon>Cavenderia</taxon>
    </lineage>
</organism>
<proteinExistence type="predicted"/>
<dbReference type="PANTHER" id="PTHR42972">
    <property type="entry name" value="TOL-PAL SYSTEM PROTEIN TOLB"/>
    <property type="match status" value="1"/>
</dbReference>
<dbReference type="Gene3D" id="3.40.50.1820">
    <property type="entry name" value="alpha/beta hydrolase"/>
    <property type="match status" value="1"/>
</dbReference>
<protein>
    <recommendedName>
        <fullName evidence="8">Peptidase S9 prolyl oligopeptidase catalytic domain-containing protein</fullName>
    </recommendedName>
</protein>
<dbReference type="InterPro" id="IPR029058">
    <property type="entry name" value="AB_hydrolase_fold"/>
</dbReference>
<keyword evidence="1" id="KW-0227">DNA damage</keyword>
<feature type="compositionally biased region" description="Polar residues" evidence="2">
    <location>
        <begin position="1"/>
        <end position="30"/>
    </location>
</feature>
<dbReference type="SUPFAM" id="SSF46767">
    <property type="entry name" value="Methylated DNA-protein cysteine methyltransferase, C-terminal domain"/>
    <property type="match status" value="1"/>
</dbReference>
<dbReference type="InterPro" id="IPR014048">
    <property type="entry name" value="MethylDNA_cys_MeTrfase_DNA-bd"/>
</dbReference>
<dbReference type="InterPro" id="IPR036217">
    <property type="entry name" value="MethylDNA_cys_MeTrfase_DNAb"/>
</dbReference>
<dbReference type="KEGG" id="dfa:DFA_04734"/>
<evidence type="ECO:0000313" key="7">
    <source>
        <dbReference type="Proteomes" id="UP000007797"/>
    </source>
</evidence>
<evidence type="ECO:0008006" key="8">
    <source>
        <dbReference type="Google" id="ProtNLM"/>
    </source>
</evidence>
<dbReference type="GeneID" id="14874299"/>
<feature type="domain" description="Methylguanine DNA methyltransferase ribonuclease-like" evidence="5">
    <location>
        <begin position="45"/>
        <end position="120"/>
    </location>
</feature>
<dbReference type="OMA" id="HAREQHF"/>